<dbReference type="EMBL" id="QWLM01000004">
    <property type="protein sequence ID" value="RHW46712.1"/>
    <property type="molecule type" value="Genomic_DNA"/>
</dbReference>
<reference evidence="2 5" key="2">
    <citation type="submission" date="2019-08" db="EMBL/GenBank/DDBJ databases">
        <title>Dermacoccus abyssi strain HZAU 226, whole genome Nanopore sequencing project.</title>
        <authorList>
            <person name="Guo A."/>
            <person name="Zhang X."/>
            <person name="Ruan Y."/>
            <person name="Liu W."/>
            <person name="Chen Q."/>
            <person name="Gu L."/>
        </authorList>
    </citation>
    <scope>NUCLEOTIDE SEQUENCE [LARGE SCALE GENOMIC DNA]</scope>
    <source>
        <strain evidence="2 5">HZAU 226</strain>
    </source>
</reference>
<dbReference type="AlphaFoldDB" id="A0A417Z7V0"/>
<evidence type="ECO:0000256" key="1">
    <source>
        <dbReference type="SAM" id="MobiDB-lite"/>
    </source>
</evidence>
<dbReference type="PROSITE" id="PS51257">
    <property type="entry name" value="PROKAR_LIPOPROTEIN"/>
    <property type="match status" value="1"/>
</dbReference>
<dbReference type="Proteomes" id="UP000323565">
    <property type="component" value="Chromosome"/>
</dbReference>
<proteinExistence type="predicted"/>
<organism evidence="3 4">
    <name type="scientific">Dermacoccus abyssi</name>
    <dbReference type="NCBI Taxonomy" id="322596"/>
    <lineage>
        <taxon>Bacteria</taxon>
        <taxon>Bacillati</taxon>
        <taxon>Actinomycetota</taxon>
        <taxon>Actinomycetes</taxon>
        <taxon>Micrococcales</taxon>
        <taxon>Dermacoccaceae</taxon>
        <taxon>Dermacoccus</taxon>
    </lineage>
</organism>
<evidence type="ECO:0000313" key="4">
    <source>
        <dbReference type="Proteomes" id="UP000285376"/>
    </source>
</evidence>
<gene>
    <name evidence="3" type="ORF">D1832_05650</name>
    <name evidence="2" type="ORF">FV141_01125</name>
</gene>
<dbReference type="RefSeq" id="WP_118912982.1">
    <property type="nucleotide sequence ID" value="NZ_CBCRVH010000003.1"/>
</dbReference>
<feature type="region of interest" description="Disordered" evidence="1">
    <location>
        <begin position="37"/>
        <end position="78"/>
    </location>
</feature>
<dbReference type="Proteomes" id="UP000285376">
    <property type="component" value="Unassembled WGS sequence"/>
</dbReference>
<accession>A0A417Z7V0</accession>
<protein>
    <submittedName>
        <fullName evidence="3">Uncharacterized protein</fullName>
    </submittedName>
</protein>
<feature type="compositionally biased region" description="Basic and acidic residues" evidence="1">
    <location>
        <begin position="47"/>
        <end position="59"/>
    </location>
</feature>
<evidence type="ECO:0000313" key="5">
    <source>
        <dbReference type="Proteomes" id="UP000323565"/>
    </source>
</evidence>
<feature type="compositionally biased region" description="Gly residues" evidence="1">
    <location>
        <begin position="69"/>
        <end position="78"/>
    </location>
</feature>
<keyword evidence="5" id="KW-1185">Reference proteome</keyword>
<evidence type="ECO:0000313" key="3">
    <source>
        <dbReference type="EMBL" id="RHW46712.1"/>
    </source>
</evidence>
<sequence length="78" mass="8323">MKRTVNVLLVAALGLGLSGCGTSKEEEACREQQRQMARAQGFTPNERAVKEACDNDHRSSTTRRHGSSFRGGGSGSGK</sequence>
<dbReference type="EMBL" id="CP043031">
    <property type="protein sequence ID" value="QEH92293.1"/>
    <property type="molecule type" value="Genomic_DNA"/>
</dbReference>
<reference evidence="3 4" key="1">
    <citation type="submission" date="2018-08" db="EMBL/GenBank/DDBJ databases">
        <title>Whole genome sequence analysis of Dermacoccus abyssi bacteria isolated from Deep Mariana trench Micromonospora spp reveals genes involved in the environmental adaptation and production of secondary metabolites.</title>
        <authorList>
            <person name="Abdel-Mageed W.M."/>
            <person name="Lehri B."/>
            <person name="Nouioui I."/>
            <person name="Goodfellow I."/>
            <person name="Jaspars M."/>
            <person name="Karlyshev A."/>
        </authorList>
    </citation>
    <scope>NUCLEOTIDE SEQUENCE [LARGE SCALE GENOMIC DNA]</scope>
    <source>
        <strain evidence="3 4">MT1.1</strain>
    </source>
</reference>
<evidence type="ECO:0000313" key="2">
    <source>
        <dbReference type="EMBL" id="QEH92293.1"/>
    </source>
</evidence>
<name>A0A417Z7V0_9MICO</name>